<dbReference type="InterPro" id="IPR037523">
    <property type="entry name" value="VOC_core"/>
</dbReference>
<accession>A0A061AFJ6</accession>
<gene>
    <name evidence="2" type="ORF">Aocu_02430</name>
</gene>
<dbReference type="CDD" id="cd06587">
    <property type="entry name" value="VOC"/>
    <property type="match status" value="1"/>
</dbReference>
<feature type="domain" description="VOC" evidence="1">
    <location>
        <begin position="4"/>
        <end position="121"/>
    </location>
</feature>
<dbReference type="SUPFAM" id="SSF54593">
    <property type="entry name" value="Glyoxalase/Bleomycin resistance protein/Dihydroxybiphenyl dioxygenase"/>
    <property type="match status" value="1"/>
</dbReference>
<keyword evidence="2" id="KW-0223">Dioxygenase</keyword>
<evidence type="ECO:0000313" key="2">
    <source>
        <dbReference type="EMBL" id="CDR30316.1"/>
    </source>
</evidence>
<evidence type="ECO:0000259" key="1">
    <source>
        <dbReference type="PROSITE" id="PS51819"/>
    </source>
</evidence>
<dbReference type="KEGG" id="aoc:Aocu_02430"/>
<proteinExistence type="predicted"/>
<dbReference type="STRING" id="35623.Aocu_02430"/>
<reference evidence="3" key="1">
    <citation type="submission" date="2014-05" db="EMBL/GenBank/DDBJ databases">
        <authorList>
            <person name="Kube M."/>
        </authorList>
    </citation>
    <scope>NUCLEOTIDE SEQUENCE [LARGE SCALE GENOMIC DNA]</scope>
</reference>
<evidence type="ECO:0000313" key="3">
    <source>
        <dbReference type="Proteomes" id="UP000032434"/>
    </source>
</evidence>
<dbReference type="InterPro" id="IPR004360">
    <property type="entry name" value="Glyas_Fos-R_dOase_dom"/>
</dbReference>
<dbReference type="PATRIC" id="fig|35623.3.peg.243"/>
<name>A0A061AFJ6_9MOLU</name>
<dbReference type="RefSeq" id="WP_045748881.1">
    <property type="nucleotide sequence ID" value="NZ_FUZK01000002.1"/>
</dbReference>
<dbReference type="EMBL" id="LK028559">
    <property type="protein sequence ID" value="CDR30316.1"/>
    <property type="molecule type" value="Genomic_DNA"/>
</dbReference>
<keyword evidence="3" id="KW-1185">Reference proteome</keyword>
<dbReference type="Pfam" id="PF00903">
    <property type="entry name" value="Glyoxalase"/>
    <property type="match status" value="1"/>
</dbReference>
<dbReference type="PROSITE" id="PS51819">
    <property type="entry name" value="VOC"/>
    <property type="match status" value="1"/>
</dbReference>
<dbReference type="OrthoDB" id="9798430at2"/>
<dbReference type="AlphaFoldDB" id="A0A061AFJ6"/>
<dbReference type="GO" id="GO:0051213">
    <property type="term" value="F:dioxygenase activity"/>
    <property type="evidence" value="ECO:0007669"/>
    <property type="project" value="UniProtKB-KW"/>
</dbReference>
<dbReference type="HOGENOM" id="CLU_130403_0_0_14"/>
<dbReference type="InterPro" id="IPR029068">
    <property type="entry name" value="Glyas_Bleomycin-R_OHBP_Dase"/>
</dbReference>
<dbReference type="Gene3D" id="3.10.180.10">
    <property type="entry name" value="2,3-Dihydroxybiphenyl 1,2-Dioxygenase, domain 1"/>
    <property type="match status" value="1"/>
</dbReference>
<organism evidence="2 3">
    <name type="scientific">Acholeplasma oculi</name>
    <dbReference type="NCBI Taxonomy" id="35623"/>
    <lineage>
        <taxon>Bacteria</taxon>
        <taxon>Bacillati</taxon>
        <taxon>Mycoplasmatota</taxon>
        <taxon>Mollicutes</taxon>
        <taxon>Acholeplasmatales</taxon>
        <taxon>Acholeplasmataceae</taxon>
        <taxon>Acholeplasma</taxon>
    </lineage>
</organism>
<protein>
    <submittedName>
        <fullName evidence="2">Glyoxalase/bleomycin resistance protein/Dihydroxybiphenyl dioxygenase</fullName>
    </submittedName>
</protein>
<sequence length="122" mass="13774">MKLGAFSLSLKVNDLKTSLHFYEKLGFKIIGGNPDDLWVILKNEDSVIGLFEGMFEHNMMTFNPGFDSSGNVTKDFIDIREINQKLKNEGIFSMETIQGEKGPGYMMIEDPDGNLILIDQHV</sequence>
<dbReference type="InParanoid" id="A0A061AFJ6"/>
<keyword evidence="2" id="KW-0560">Oxidoreductase</keyword>
<dbReference type="Proteomes" id="UP000032434">
    <property type="component" value="Chromosome 1"/>
</dbReference>